<keyword evidence="2" id="KW-1185">Reference proteome</keyword>
<proteinExistence type="predicted"/>
<protein>
    <submittedName>
        <fullName evidence="1">Uncharacterized protein</fullName>
    </submittedName>
</protein>
<name>A0A1E5LAW3_9BACI</name>
<evidence type="ECO:0000313" key="2">
    <source>
        <dbReference type="Proteomes" id="UP000095209"/>
    </source>
</evidence>
<dbReference type="STRING" id="1305675.BFG57_07140"/>
<dbReference type="AlphaFoldDB" id="A0A1E5LAW3"/>
<accession>A0A1E5LAW3</accession>
<evidence type="ECO:0000313" key="1">
    <source>
        <dbReference type="EMBL" id="OEH91139.1"/>
    </source>
</evidence>
<organism evidence="1 2">
    <name type="scientific">Bacillus solimangrovi</name>
    <dbReference type="NCBI Taxonomy" id="1305675"/>
    <lineage>
        <taxon>Bacteria</taxon>
        <taxon>Bacillati</taxon>
        <taxon>Bacillota</taxon>
        <taxon>Bacilli</taxon>
        <taxon>Bacillales</taxon>
        <taxon>Bacillaceae</taxon>
        <taxon>Bacillus</taxon>
    </lineage>
</organism>
<sequence length="61" mass="7351">MIGEKKEIIRISFFFQEYEDISFVEAVGKRFFFQELKGMLLLFILKHCLKMMGLMDHQITM</sequence>
<dbReference type="EMBL" id="MJEH01000064">
    <property type="protein sequence ID" value="OEH91139.1"/>
    <property type="molecule type" value="Genomic_DNA"/>
</dbReference>
<comment type="caution">
    <text evidence="1">The sequence shown here is derived from an EMBL/GenBank/DDBJ whole genome shotgun (WGS) entry which is preliminary data.</text>
</comment>
<reference evidence="1 2" key="1">
    <citation type="submission" date="2016-08" db="EMBL/GenBank/DDBJ databases">
        <title>Genome of Bacillus solimangrovi GH2-4.</title>
        <authorList>
            <person name="Lim S."/>
            <person name="Kim B.-C."/>
        </authorList>
    </citation>
    <scope>NUCLEOTIDE SEQUENCE [LARGE SCALE GENOMIC DNA]</scope>
    <source>
        <strain evidence="1 2">GH2-4</strain>
    </source>
</reference>
<gene>
    <name evidence="1" type="ORF">BFG57_07140</name>
</gene>
<dbReference type="Proteomes" id="UP000095209">
    <property type="component" value="Unassembled WGS sequence"/>
</dbReference>